<dbReference type="InterPro" id="IPR016540">
    <property type="entry name" value="UCP008459"/>
</dbReference>
<dbReference type="Proteomes" id="UP000663854">
    <property type="component" value="Unassembled WGS sequence"/>
</dbReference>
<evidence type="ECO:0000259" key="2">
    <source>
        <dbReference type="Pfam" id="PF21631"/>
    </source>
</evidence>
<dbReference type="AlphaFoldDB" id="A0A813U039"/>
<evidence type="ECO:0008006" key="6">
    <source>
        <dbReference type="Google" id="ProtNLM"/>
    </source>
</evidence>
<feature type="domain" description="A9CJY8-like N-terminal" evidence="2">
    <location>
        <begin position="15"/>
        <end position="57"/>
    </location>
</feature>
<dbReference type="Proteomes" id="UP000663870">
    <property type="component" value="Unassembled WGS sequence"/>
</dbReference>
<gene>
    <name evidence="4" type="ORF">JXQ802_LOCUS4976</name>
    <name evidence="3" type="ORF">PYM288_LOCUS1230</name>
</gene>
<reference evidence="4" key="1">
    <citation type="submission" date="2021-02" db="EMBL/GenBank/DDBJ databases">
        <authorList>
            <person name="Nowell W R."/>
        </authorList>
    </citation>
    <scope>NUCLEOTIDE SEQUENCE</scope>
</reference>
<dbReference type="Pfam" id="PF13840">
    <property type="entry name" value="ACT_7"/>
    <property type="match status" value="1"/>
</dbReference>
<dbReference type="Gene3D" id="3.30.2130.10">
    <property type="entry name" value="VC0802-like"/>
    <property type="match status" value="1"/>
</dbReference>
<dbReference type="InterPro" id="IPR051719">
    <property type="entry name" value="CASTOR_mTORC1"/>
</dbReference>
<evidence type="ECO:0000313" key="3">
    <source>
        <dbReference type="EMBL" id="CAF0735383.1"/>
    </source>
</evidence>
<dbReference type="SUPFAM" id="SSF55021">
    <property type="entry name" value="ACT-like"/>
    <property type="match status" value="2"/>
</dbReference>
<comment type="caution">
    <text evidence="4">The sequence shown here is derived from an EMBL/GenBank/DDBJ whole genome shotgun (WGS) entry which is preliminary data.</text>
</comment>
<dbReference type="InterPro" id="IPR027795">
    <property type="entry name" value="CASTOR_ACT_dom"/>
</dbReference>
<dbReference type="PANTHER" id="PTHR31131:SF6">
    <property type="entry name" value="CASTOR ACT DOMAIN-CONTAINING PROTEIN"/>
    <property type="match status" value="1"/>
</dbReference>
<dbReference type="Pfam" id="PF21631">
    <property type="entry name" value="A9CJY8-like_N"/>
    <property type="match status" value="1"/>
</dbReference>
<dbReference type="InterPro" id="IPR045865">
    <property type="entry name" value="ACT-like_dom_sf"/>
</dbReference>
<dbReference type="EMBL" id="CAJNOL010000072">
    <property type="protein sequence ID" value="CAF0816467.1"/>
    <property type="molecule type" value="Genomic_DNA"/>
</dbReference>
<sequence length="131" mass="14636">MSKSTTLTLNVLKENFIICRLPSSSSVPSWAFNGPFCSITKTNDELSIITIDSDQLPKDIQCERNWKCFKFLGPFSFDMTGVLTSILNPLAKADIGILAISTFDTDYVMVKDKHLDMAIDVLKQNGHKVNM</sequence>
<evidence type="ECO:0000313" key="5">
    <source>
        <dbReference type="Proteomes" id="UP000663870"/>
    </source>
</evidence>
<dbReference type="EMBL" id="CAJNOH010000006">
    <property type="protein sequence ID" value="CAF0735383.1"/>
    <property type="molecule type" value="Genomic_DNA"/>
</dbReference>
<evidence type="ECO:0000259" key="1">
    <source>
        <dbReference type="Pfam" id="PF13840"/>
    </source>
</evidence>
<dbReference type="InterPro" id="IPR049447">
    <property type="entry name" value="A9CJY8-like_N"/>
</dbReference>
<proteinExistence type="predicted"/>
<organism evidence="4 5">
    <name type="scientific">Rotaria sordida</name>
    <dbReference type="NCBI Taxonomy" id="392033"/>
    <lineage>
        <taxon>Eukaryota</taxon>
        <taxon>Metazoa</taxon>
        <taxon>Spiralia</taxon>
        <taxon>Gnathifera</taxon>
        <taxon>Rotifera</taxon>
        <taxon>Eurotatoria</taxon>
        <taxon>Bdelloidea</taxon>
        <taxon>Philodinida</taxon>
        <taxon>Philodinidae</taxon>
        <taxon>Rotaria</taxon>
    </lineage>
</organism>
<accession>A0A813U039</accession>
<feature type="domain" description="CASTOR ACT" evidence="1">
    <location>
        <begin position="62"/>
        <end position="123"/>
    </location>
</feature>
<evidence type="ECO:0000313" key="4">
    <source>
        <dbReference type="EMBL" id="CAF0816467.1"/>
    </source>
</evidence>
<dbReference type="PANTHER" id="PTHR31131">
    <property type="entry name" value="CHROMOSOME 1, WHOLE GENOME SHOTGUN SEQUENCE"/>
    <property type="match status" value="1"/>
</dbReference>
<name>A0A813U039_9BILA</name>
<protein>
    <recommendedName>
        <fullName evidence="6">Aspartate kinase</fullName>
    </recommendedName>
</protein>
<dbReference type="PIRSF" id="PIRSF008459">
    <property type="entry name" value="UCP008459"/>
    <property type="match status" value="1"/>
</dbReference>
<keyword evidence="5" id="KW-1185">Reference proteome</keyword>